<dbReference type="InterPro" id="IPR040523">
    <property type="entry name" value="AsnC_trans_reg2"/>
</dbReference>
<evidence type="ECO:0000313" key="8">
    <source>
        <dbReference type="EMBL" id="AAM31424.1"/>
    </source>
</evidence>
<evidence type="ECO:0000313" key="10">
    <source>
        <dbReference type="Proteomes" id="UP000000595"/>
    </source>
</evidence>
<dbReference type="GO" id="GO:0016829">
    <property type="term" value="F:lyase activity"/>
    <property type="evidence" value="ECO:0007669"/>
    <property type="project" value="UniProtKB-KW"/>
</dbReference>
<dbReference type="KEGG" id="mma:MM_1728"/>
<proteinExistence type="inferred from homology"/>
<dbReference type="Gene3D" id="3.30.70.3460">
    <property type="match status" value="1"/>
</dbReference>
<dbReference type="eggNOG" id="arCOG01628">
    <property type="taxonomic scope" value="Archaea"/>
</dbReference>
<evidence type="ECO:0000259" key="6">
    <source>
        <dbReference type="Pfam" id="PF17805"/>
    </source>
</evidence>
<feature type="domain" description="Siroheme decarboxylase AsnC-like ligand binding" evidence="6">
    <location>
        <begin position="68"/>
        <end position="152"/>
    </location>
</feature>
<dbReference type="PANTHER" id="PTHR43413">
    <property type="entry name" value="TRANSCRIPTIONAL REGULATOR, ASNC FAMILY"/>
    <property type="match status" value="1"/>
</dbReference>
<accession>Q8PRR0</accession>
<dbReference type="InterPro" id="IPR053953">
    <property type="entry name" value="NirdL-like_HTH"/>
</dbReference>
<evidence type="ECO:0000256" key="5">
    <source>
        <dbReference type="ARBA" id="ARBA00048470"/>
    </source>
</evidence>
<sequence length="158" mass="18042">MISGEIMDKTDVKLLKLVQDGIPITHSPFKGFASELGISEQEVVDRLKNLQKAGKIRRFAASIGHRAIGIKANAMCVWNVPDEQIEKVGNIMAEFPEVTHCYERPRYPDWQYNLFTMVHSYNPEDCEKVAEKISEATGIKDYTLFFSEKEFKKTGVRL</sequence>
<dbReference type="SUPFAM" id="SSF46785">
    <property type="entry name" value="Winged helix' DNA-binding domain"/>
    <property type="match status" value="1"/>
</dbReference>
<organism evidence="8 10">
    <name type="scientific">Methanosarcina mazei (strain ATCC BAA-159 / DSM 3647 / Goe1 / Go1 / JCM 11833 / OCM 88)</name>
    <name type="common">Methanosarcina frisia</name>
    <dbReference type="NCBI Taxonomy" id="192952"/>
    <lineage>
        <taxon>Archaea</taxon>
        <taxon>Methanobacteriati</taxon>
        <taxon>Methanobacteriota</taxon>
        <taxon>Stenosarchaea group</taxon>
        <taxon>Methanomicrobia</taxon>
        <taxon>Methanosarcinales</taxon>
        <taxon>Methanosarcinaceae</taxon>
        <taxon>Methanosarcina</taxon>
    </lineage>
</organism>
<name>Q8PRR0_METMA</name>
<gene>
    <name evidence="8" type="primary">nirH</name>
    <name evidence="8" type="ordered locus">MM_1728</name>
    <name evidence="9" type="ordered locus">MM_1739</name>
</gene>
<dbReference type="InterPro" id="IPR019888">
    <property type="entry name" value="Tscrpt_reg_AsnC-like"/>
</dbReference>
<dbReference type="InterPro" id="IPR036390">
    <property type="entry name" value="WH_DNA-bd_sf"/>
</dbReference>
<evidence type="ECO:0000259" key="7">
    <source>
        <dbReference type="Pfam" id="PF22451"/>
    </source>
</evidence>
<comment type="similarity">
    <text evidence="3">Belongs to the Ahb/Nir family.</text>
</comment>
<dbReference type="AlphaFoldDB" id="Q8PRR0"/>
<dbReference type="EMBL" id="AE008384">
    <property type="protein sequence ID" value="AAM31435.1"/>
    <property type="molecule type" value="Genomic_DNA"/>
</dbReference>
<comment type="catalytic activity">
    <reaction evidence="5">
        <text>siroheme + 2 H(+) = 12,18-didecarboxysiroheme + 2 CO2</text>
        <dbReference type="Rhea" id="RHEA:19093"/>
        <dbReference type="ChEBI" id="CHEBI:15378"/>
        <dbReference type="ChEBI" id="CHEBI:16526"/>
        <dbReference type="ChEBI" id="CHEBI:60052"/>
        <dbReference type="ChEBI" id="CHEBI:140497"/>
        <dbReference type="EC" id="4.1.1.111"/>
    </reaction>
</comment>
<dbReference type="Proteomes" id="UP000000595">
    <property type="component" value="Chromosome"/>
</dbReference>
<evidence type="ECO:0000256" key="3">
    <source>
        <dbReference type="ARBA" id="ARBA00023457"/>
    </source>
</evidence>
<dbReference type="PATRIC" id="fig|192952.21.peg.2004"/>
<evidence type="ECO:0000256" key="1">
    <source>
        <dbReference type="ARBA" id="ARBA00023239"/>
    </source>
</evidence>
<evidence type="ECO:0000256" key="2">
    <source>
        <dbReference type="ARBA" id="ARBA00023444"/>
    </source>
</evidence>
<dbReference type="Pfam" id="PF17805">
    <property type="entry name" value="AsnC_trans_reg2"/>
    <property type="match status" value="1"/>
</dbReference>
<dbReference type="InterPro" id="IPR050684">
    <property type="entry name" value="HTH-Siroheme_Decarb"/>
</dbReference>
<dbReference type="KEGG" id="mma:MM_1739"/>
<dbReference type="PANTHER" id="PTHR43413:SF1">
    <property type="entry name" value="SIROHEME DECARBOXYLASE NIRL SUBUNIT"/>
    <property type="match status" value="1"/>
</dbReference>
<dbReference type="NCBIfam" id="NF040707">
    <property type="entry name" value="Siroheme_Dcarb_AhbB"/>
    <property type="match status" value="1"/>
</dbReference>
<evidence type="ECO:0000256" key="4">
    <source>
        <dbReference type="ARBA" id="ARBA00023471"/>
    </source>
</evidence>
<keyword evidence="1" id="KW-0456">Lyase</keyword>
<comment type="pathway">
    <text evidence="2">Porphyrin-containing compound metabolism.</text>
</comment>
<dbReference type="EC" id="4.1.1.111" evidence="4"/>
<dbReference type="SMART" id="SM00344">
    <property type="entry name" value="HTH_ASNC"/>
    <property type="match status" value="1"/>
</dbReference>
<dbReference type="Pfam" id="PF22451">
    <property type="entry name" value="NirdL-like_HTH"/>
    <property type="match status" value="1"/>
</dbReference>
<feature type="domain" description="Siroheme decarboxylase NirL-like HTH" evidence="7">
    <location>
        <begin position="11"/>
        <end position="57"/>
    </location>
</feature>
<reference evidence="8 10" key="1">
    <citation type="journal article" date="2002" name="J. Mol. Microbiol. Biotechnol.">
        <title>The genome of Methanosarcina mazei: evidence for lateral gene transfer between Bacteria and Archaea.</title>
        <authorList>
            <person name="Deppenmeier U."/>
            <person name="Johann A."/>
            <person name="Hartsch T."/>
            <person name="Merkl R."/>
            <person name="Schmitz R.A."/>
            <person name="Martinez-Arias R."/>
            <person name="Henne A."/>
            <person name="Wiezer A."/>
            <person name="Baumer S."/>
            <person name="Jacobi C."/>
            <person name="Bruggemann H."/>
            <person name="Lienard T."/>
            <person name="Christmann A."/>
            <person name="Bomeke M."/>
            <person name="Steckel S."/>
            <person name="Bhattacharyya A."/>
            <person name="Lykidis A."/>
            <person name="Overbeek R."/>
            <person name="Klenk H.P."/>
            <person name="Gunsalus R.P."/>
            <person name="Fritz H.J."/>
            <person name="Gottschalk G."/>
        </authorList>
    </citation>
    <scope>NUCLEOTIDE SEQUENCE [LARGE SCALE GENOMIC DNA]</scope>
    <source>
        <strain evidence="10">ATCC BAA-159 / DSM 3647 / Goe1 / Go1 / JCM 11833 / OCM 88</strain>
        <strain evidence="8">Go1</strain>
    </source>
</reference>
<protein>
    <recommendedName>
        <fullName evidence="4">siroheme decarboxylase</fullName>
        <ecNumber evidence="4">4.1.1.111</ecNumber>
    </recommendedName>
</protein>
<dbReference type="InterPro" id="IPR053431">
    <property type="entry name" value="AhbB-like"/>
</dbReference>
<dbReference type="HOGENOM" id="CLU_112007_0_1_2"/>
<evidence type="ECO:0000313" key="9">
    <source>
        <dbReference type="EMBL" id="AAM31435.1"/>
    </source>
</evidence>
<dbReference type="EMBL" id="AE008384">
    <property type="protein sequence ID" value="AAM31424.1"/>
    <property type="molecule type" value="Genomic_DNA"/>
</dbReference>